<dbReference type="EMBL" id="CADCTW010000085">
    <property type="protein sequence ID" value="CAA9315153.1"/>
    <property type="molecule type" value="Genomic_DNA"/>
</dbReference>
<evidence type="ECO:0000259" key="5">
    <source>
        <dbReference type="Pfam" id="PF00775"/>
    </source>
</evidence>
<evidence type="ECO:0000256" key="3">
    <source>
        <dbReference type="ARBA" id="ARBA00023002"/>
    </source>
</evidence>
<comment type="similarity">
    <text evidence="1">Belongs to the intradiol ring-cleavage dioxygenase family.</text>
</comment>
<proteinExistence type="inferred from homology"/>
<dbReference type="InterPro" id="IPR000627">
    <property type="entry name" value="Intradiol_dOase_C"/>
</dbReference>
<reference evidence="6" key="1">
    <citation type="submission" date="2020-02" db="EMBL/GenBank/DDBJ databases">
        <authorList>
            <person name="Meier V. D."/>
        </authorList>
    </citation>
    <scope>NUCLEOTIDE SEQUENCE</scope>
    <source>
        <strain evidence="6">AVDCRST_MAG68</strain>
    </source>
</reference>
<keyword evidence="2" id="KW-0223">Dioxygenase</keyword>
<dbReference type="Pfam" id="PF00775">
    <property type="entry name" value="Dioxygenase_C"/>
    <property type="match status" value="1"/>
</dbReference>
<dbReference type="PANTHER" id="PTHR33711">
    <property type="entry name" value="DIOXYGENASE, PUTATIVE (AFU_ORTHOLOGUE AFUA_2G02910)-RELATED"/>
    <property type="match status" value="1"/>
</dbReference>
<dbReference type="InterPro" id="IPR050770">
    <property type="entry name" value="Intradiol_RC_Dioxygenase"/>
</dbReference>
<feature type="chain" id="PRO_5026785224" description="Intradiol ring-cleavage dioxygenases domain-containing protein" evidence="4">
    <location>
        <begin position="22"/>
        <end position="226"/>
    </location>
</feature>
<evidence type="ECO:0000256" key="1">
    <source>
        <dbReference type="ARBA" id="ARBA00007825"/>
    </source>
</evidence>
<organism evidence="6">
    <name type="scientific">uncultured Gemmatimonadota bacterium</name>
    <dbReference type="NCBI Taxonomy" id="203437"/>
    <lineage>
        <taxon>Bacteria</taxon>
        <taxon>Pseudomonadati</taxon>
        <taxon>Gemmatimonadota</taxon>
        <taxon>environmental samples</taxon>
    </lineage>
</organism>
<evidence type="ECO:0000256" key="4">
    <source>
        <dbReference type="SAM" id="SignalP"/>
    </source>
</evidence>
<name>A0A6J4KV89_9BACT</name>
<feature type="signal peptide" evidence="4">
    <location>
        <begin position="1"/>
        <end position="21"/>
    </location>
</feature>
<evidence type="ECO:0000313" key="6">
    <source>
        <dbReference type="EMBL" id="CAA9315153.1"/>
    </source>
</evidence>
<dbReference type="PANTHER" id="PTHR33711:SF11">
    <property type="entry name" value="DIOXYGENASE"/>
    <property type="match status" value="1"/>
</dbReference>
<accession>A0A6J4KV89</accession>
<evidence type="ECO:0000256" key="2">
    <source>
        <dbReference type="ARBA" id="ARBA00022964"/>
    </source>
</evidence>
<dbReference type="GO" id="GO:0008199">
    <property type="term" value="F:ferric iron binding"/>
    <property type="evidence" value="ECO:0007669"/>
    <property type="project" value="InterPro"/>
</dbReference>
<feature type="domain" description="Intradiol ring-cleavage dioxygenases" evidence="5">
    <location>
        <begin position="71"/>
        <end position="159"/>
    </location>
</feature>
<protein>
    <recommendedName>
        <fullName evidence="5">Intradiol ring-cleavage dioxygenases domain-containing protein</fullName>
    </recommendedName>
</protein>
<keyword evidence="4" id="KW-0732">Signal</keyword>
<sequence>MPARLLPFLFAAAFSAASAPAAEAHGASPLKPVCPGAQGPAPATRARPVAARIECEWCGAAEAPSRLGSSVRLAEPGESGAPLVLSGRVLRADGRTPAAGVLLYMYHTSQAGIYPTRGDETGNGRRHGYLRGWLRTDAQGRYCVATIRPGHYPGRDGPGHVHTTVQEPGGPEGYIDDFVFDDDPRVNAAYRAQRRNRGGSGVVHLTRGPDGMWRGERTIVLRDLGR</sequence>
<keyword evidence="3" id="KW-0560">Oxidoreductase</keyword>
<dbReference type="GO" id="GO:0016702">
    <property type="term" value="F:oxidoreductase activity, acting on single donors with incorporation of molecular oxygen, incorporation of two atoms of oxygen"/>
    <property type="evidence" value="ECO:0007669"/>
    <property type="project" value="InterPro"/>
</dbReference>
<dbReference type="SUPFAM" id="SSF49482">
    <property type="entry name" value="Aromatic compound dioxygenase"/>
    <property type="match status" value="1"/>
</dbReference>
<dbReference type="AlphaFoldDB" id="A0A6J4KV89"/>
<dbReference type="Gene3D" id="2.60.130.10">
    <property type="entry name" value="Aromatic compound dioxygenase"/>
    <property type="match status" value="1"/>
</dbReference>
<dbReference type="InterPro" id="IPR015889">
    <property type="entry name" value="Intradiol_dOase_core"/>
</dbReference>
<gene>
    <name evidence="6" type="ORF">AVDCRST_MAG68-1611</name>
</gene>